<name>A0ABT7PHK9_9BACT</name>
<accession>A0ABT7PHK9</accession>
<gene>
    <name evidence="1" type="ORF">QTN89_11130</name>
</gene>
<dbReference type="EMBL" id="JASZZN010000007">
    <property type="protein sequence ID" value="MDM4015987.1"/>
    <property type="molecule type" value="Genomic_DNA"/>
</dbReference>
<dbReference type="Proteomes" id="UP001239462">
    <property type="component" value="Unassembled WGS sequence"/>
</dbReference>
<reference evidence="1 2" key="1">
    <citation type="submission" date="2023-06" db="EMBL/GenBank/DDBJ databases">
        <title>Roseiconus lacunae JC819 isolated from Gulf of Mannar region, Tamil Nadu.</title>
        <authorList>
            <person name="Pk S."/>
            <person name="Ch S."/>
            <person name="Ch V.R."/>
        </authorList>
    </citation>
    <scope>NUCLEOTIDE SEQUENCE [LARGE SCALE GENOMIC DNA]</scope>
    <source>
        <strain evidence="1 2">JC819</strain>
    </source>
</reference>
<keyword evidence="2" id="KW-1185">Reference proteome</keyword>
<sequence>MQATAPPPSQTLERPTASQLEEARQLRDLVLSQLQLNGYAGAIAIASDDAYAIVQLLTESIEAADRMGAT</sequence>
<evidence type="ECO:0000313" key="1">
    <source>
        <dbReference type="EMBL" id="MDM4015987.1"/>
    </source>
</evidence>
<dbReference type="RefSeq" id="WP_289163592.1">
    <property type="nucleotide sequence ID" value="NZ_CP141221.1"/>
</dbReference>
<organism evidence="1 2">
    <name type="scientific">Roseiconus lacunae</name>
    <dbReference type="NCBI Taxonomy" id="2605694"/>
    <lineage>
        <taxon>Bacteria</taxon>
        <taxon>Pseudomonadati</taxon>
        <taxon>Planctomycetota</taxon>
        <taxon>Planctomycetia</taxon>
        <taxon>Pirellulales</taxon>
        <taxon>Pirellulaceae</taxon>
        <taxon>Roseiconus</taxon>
    </lineage>
</organism>
<evidence type="ECO:0000313" key="2">
    <source>
        <dbReference type="Proteomes" id="UP001239462"/>
    </source>
</evidence>
<proteinExistence type="predicted"/>
<comment type="caution">
    <text evidence="1">The sequence shown here is derived from an EMBL/GenBank/DDBJ whole genome shotgun (WGS) entry which is preliminary data.</text>
</comment>
<protein>
    <submittedName>
        <fullName evidence="1">Uncharacterized protein</fullName>
    </submittedName>
</protein>